<proteinExistence type="predicted"/>
<dbReference type="HOGENOM" id="CLU_2332514_0_0_11"/>
<dbReference type="AlphaFoldDB" id="V6L2N6"/>
<keyword evidence="3" id="KW-1185">Reference proteome</keyword>
<gene>
    <name evidence="2" type="ORF">M878_05385</name>
</gene>
<dbReference type="Proteomes" id="UP000017984">
    <property type="component" value="Chromosome"/>
</dbReference>
<evidence type="ECO:0000256" key="1">
    <source>
        <dbReference type="SAM" id="MobiDB-lite"/>
    </source>
</evidence>
<feature type="compositionally biased region" description="Low complexity" evidence="1">
    <location>
        <begin position="83"/>
        <end position="98"/>
    </location>
</feature>
<dbReference type="EMBL" id="AWQX01000050">
    <property type="protein sequence ID" value="EST35494.1"/>
    <property type="molecule type" value="Genomic_DNA"/>
</dbReference>
<evidence type="ECO:0000313" key="2">
    <source>
        <dbReference type="EMBL" id="EST35494.1"/>
    </source>
</evidence>
<comment type="caution">
    <text evidence="2">The sequence shown here is derived from an EMBL/GenBank/DDBJ whole genome shotgun (WGS) entry which is preliminary data.</text>
</comment>
<reference evidence="2 3" key="1">
    <citation type="journal article" date="2014" name="Genome Announc.">
        <title>Draft Genome Sequence of Streptomyces roseochromogenes subsp. oscitans DS 12.976, Producer of the Aminocoumarin Antibiotic Clorobiocin.</title>
        <authorList>
            <person name="Ruckert C."/>
            <person name="Kalinowski J."/>
            <person name="Heide L."/>
            <person name="Apel A.K."/>
        </authorList>
    </citation>
    <scope>NUCLEOTIDE SEQUENCE [LARGE SCALE GENOMIC DNA]</scope>
    <source>
        <strain evidence="2 3">DS 12.976</strain>
    </source>
</reference>
<evidence type="ECO:0000313" key="3">
    <source>
        <dbReference type="Proteomes" id="UP000017984"/>
    </source>
</evidence>
<feature type="region of interest" description="Disordered" evidence="1">
    <location>
        <begin position="77"/>
        <end position="98"/>
    </location>
</feature>
<organism evidence="2 3">
    <name type="scientific">Streptomyces roseochromogenus subsp. oscitans DS 12.976</name>
    <dbReference type="NCBI Taxonomy" id="1352936"/>
    <lineage>
        <taxon>Bacteria</taxon>
        <taxon>Bacillati</taxon>
        <taxon>Actinomycetota</taxon>
        <taxon>Actinomycetes</taxon>
        <taxon>Kitasatosporales</taxon>
        <taxon>Streptomycetaceae</taxon>
        <taxon>Streptomyces</taxon>
    </lineage>
</organism>
<accession>V6L2N6</accession>
<protein>
    <submittedName>
        <fullName evidence="2">Uncharacterized protein</fullName>
    </submittedName>
</protein>
<sequence length="98" mass="10956">MTVTWYDSAKKRWVPSDERMDRNSNQIWDVPGRGVMVPSGVWNHQLAQITFASSAKSGLWHFEGEAPASWSVVTKSGDGTSADLQLDQPPLQQIRVTK</sequence>
<name>V6L2N6_STRRC</name>
<dbReference type="PATRIC" id="fig|1352936.5.peg.1152"/>